<comment type="caution">
    <text evidence="1">The sequence shown here is derived from an EMBL/GenBank/DDBJ whole genome shotgun (WGS) entry which is preliminary data.</text>
</comment>
<evidence type="ECO:0000313" key="1">
    <source>
        <dbReference type="EMBL" id="KAE8707368.1"/>
    </source>
</evidence>
<keyword evidence="2" id="KW-1185">Reference proteome</keyword>
<dbReference type="AlphaFoldDB" id="A0A6A3ATZ4"/>
<organism evidence="1 2">
    <name type="scientific">Hibiscus syriacus</name>
    <name type="common">Rose of Sharon</name>
    <dbReference type="NCBI Taxonomy" id="106335"/>
    <lineage>
        <taxon>Eukaryota</taxon>
        <taxon>Viridiplantae</taxon>
        <taxon>Streptophyta</taxon>
        <taxon>Embryophyta</taxon>
        <taxon>Tracheophyta</taxon>
        <taxon>Spermatophyta</taxon>
        <taxon>Magnoliopsida</taxon>
        <taxon>eudicotyledons</taxon>
        <taxon>Gunneridae</taxon>
        <taxon>Pentapetalae</taxon>
        <taxon>rosids</taxon>
        <taxon>malvids</taxon>
        <taxon>Malvales</taxon>
        <taxon>Malvaceae</taxon>
        <taxon>Malvoideae</taxon>
        <taxon>Hibiscus</taxon>
    </lineage>
</organism>
<proteinExistence type="predicted"/>
<gene>
    <name evidence="1" type="ORF">F3Y22_tig00110384pilonHSYRG00631</name>
</gene>
<accession>A0A6A3ATZ4</accession>
<dbReference type="Proteomes" id="UP000436088">
    <property type="component" value="Unassembled WGS sequence"/>
</dbReference>
<protein>
    <submittedName>
        <fullName evidence="1">Uncharacterized protein</fullName>
    </submittedName>
</protein>
<name>A0A6A3ATZ4_HIBSY</name>
<reference evidence="1" key="1">
    <citation type="submission" date="2019-09" db="EMBL/GenBank/DDBJ databases">
        <title>Draft genome information of white flower Hibiscus syriacus.</title>
        <authorList>
            <person name="Kim Y.-M."/>
        </authorList>
    </citation>
    <scope>NUCLEOTIDE SEQUENCE [LARGE SCALE GENOMIC DNA]</scope>
    <source>
        <strain evidence="1">YM2019G1</strain>
    </source>
</reference>
<evidence type="ECO:0000313" key="2">
    <source>
        <dbReference type="Proteomes" id="UP000436088"/>
    </source>
</evidence>
<dbReference type="EMBL" id="VEPZ02000964">
    <property type="protein sequence ID" value="KAE8707368.1"/>
    <property type="molecule type" value="Genomic_DNA"/>
</dbReference>
<sequence>MEAVAGYRVDHRRPPYLHRLRRLFSTKKHGRWIKLAPRYDAPKDLLSILVVGLGDEVPNAGLHFNREVIYPYNIKNRNHFSSFPVMCLVAVDSGGMGVEPGMGLLLVVAGMALEVTWCCRGWASHGDESSENDNVDDVDPTQYAMDEPCIGVVPTLYVMELSKNDNVDDVDPTPYVMDLSEALVLFQLRMGVEQGMGLLLVADKHGIGSNMMLQGMGFSWVMLGSM</sequence>